<evidence type="ECO:0008006" key="3">
    <source>
        <dbReference type="Google" id="ProtNLM"/>
    </source>
</evidence>
<dbReference type="AlphaFoldDB" id="Q05FH6"/>
<dbReference type="Proteomes" id="UP000000777">
    <property type="component" value="Chromosome"/>
</dbReference>
<dbReference type="OrthoDB" id="9856893at2"/>
<proteinExistence type="predicted"/>
<sequence>MNYSYNIIKNIKNFLNKNYIILFYNFEKIKFFLIDNIKKKNYKTKFFFCSNKIIFEIVKFNYKKSLYLLIHKNNDLVYSLINNINDLLDIKPLLIINKNYQVYDLIIEKNSKLSKENLILKLIKNFKIIILKLLNLIKNYGKQYCK</sequence>
<dbReference type="RefSeq" id="WP_011672387.1">
    <property type="nucleotide sequence ID" value="NC_008512.1"/>
</dbReference>
<dbReference type="HOGENOM" id="CLU_1773968_0_0_6"/>
<dbReference type="KEGG" id="crp:CRP_164"/>
<reference evidence="1 2" key="1">
    <citation type="journal article" date="2006" name="Science">
        <title>The 160-kilobase genome of the bacterial endosymbiont Carsonella.</title>
        <authorList>
            <person name="Nakabachi A."/>
            <person name="Yamashita A."/>
            <person name="Toh H."/>
            <person name="Ishikawa H."/>
            <person name="Dunbar H."/>
            <person name="Moran N."/>
            <person name="Hattori M."/>
        </authorList>
    </citation>
    <scope>NUCLEOTIDE SEQUENCE [LARGE SCALE GENOMIC DNA]</scope>
    <source>
        <strain evidence="1 2">PV</strain>
    </source>
</reference>
<evidence type="ECO:0000313" key="1">
    <source>
        <dbReference type="EMBL" id="BAF35195.1"/>
    </source>
</evidence>
<dbReference type="STRING" id="387662.CRP_164"/>
<evidence type="ECO:0000313" key="2">
    <source>
        <dbReference type="Proteomes" id="UP000000777"/>
    </source>
</evidence>
<organism evidence="1 2">
    <name type="scientific">Carsonella ruddii (strain PV)</name>
    <dbReference type="NCBI Taxonomy" id="387662"/>
    <lineage>
        <taxon>Bacteria</taxon>
        <taxon>Pseudomonadati</taxon>
        <taxon>Pseudomonadota</taxon>
        <taxon>Gammaproteobacteria</taxon>
        <taxon>Oceanospirillales</taxon>
        <taxon>Halomonadaceae</taxon>
        <taxon>Zymobacter group</taxon>
        <taxon>Candidatus Carsonella</taxon>
    </lineage>
</organism>
<gene>
    <name evidence="1" type="ordered locus">CRP_164</name>
</gene>
<accession>Q05FH6</accession>
<dbReference type="EMBL" id="AP009180">
    <property type="protein sequence ID" value="BAF35195.1"/>
    <property type="molecule type" value="Genomic_DNA"/>
</dbReference>
<protein>
    <recommendedName>
        <fullName evidence="3">Ribosomal protein L10</fullName>
    </recommendedName>
</protein>
<name>Q05FH6_CARRP</name>